<dbReference type="InterPro" id="IPR019734">
    <property type="entry name" value="TPR_rpt"/>
</dbReference>
<dbReference type="SUPFAM" id="SSF48452">
    <property type="entry name" value="TPR-like"/>
    <property type="match status" value="1"/>
</dbReference>
<proteinExistence type="predicted"/>
<dbReference type="InterPro" id="IPR024660">
    <property type="entry name" value="UCS_central_dom"/>
</dbReference>
<name>A0A2S2NUM8_SCHGA</name>
<dbReference type="InterPro" id="IPR011990">
    <property type="entry name" value="TPR-like_helical_dom_sf"/>
</dbReference>
<dbReference type="PANTHER" id="PTHR45994">
    <property type="entry name" value="FI21225P1"/>
    <property type="match status" value="1"/>
</dbReference>
<dbReference type="InterPro" id="IPR016024">
    <property type="entry name" value="ARM-type_fold"/>
</dbReference>
<keyword evidence="3" id="KW-0963">Cytoplasm</keyword>
<dbReference type="GO" id="GO:0007517">
    <property type="term" value="P:muscle organ development"/>
    <property type="evidence" value="ECO:0007669"/>
    <property type="project" value="UniProtKB-KW"/>
</dbReference>
<dbReference type="SMART" id="SM00028">
    <property type="entry name" value="TPR"/>
    <property type="match status" value="3"/>
</dbReference>
<dbReference type="Pfam" id="PF11701">
    <property type="entry name" value="UNC45-central"/>
    <property type="match status" value="1"/>
</dbReference>
<gene>
    <name evidence="8" type="primary">Unc45a</name>
    <name evidence="8" type="ORF">g.55501</name>
</gene>
<dbReference type="Gene3D" id="1.25.40.10">
    <property type="entry name" value="Tetratricopeptide repeat domain"/>
    <property type="match status" value="1"/>
</dbReference>
<keyword evidence="6" id="KW-0143">Chaperone</keyword>
<protein>
    <submittedName>
        <fullName evidence="8">Protein unc-45 A</fullName>
    </submittedName>
</protein>
<evidence type="ECO:0000313" key="8">
    <source>
        <dbReference type="EMBL" id="MBY20923.1"/>
    </source>
</evidence>
<dbReference type="SUPFAM" id="SSF48371">
    <property type="entry name" value="ARM repeat"/>
    <property type="match status" value="3"/>
</dbReference>
<dbReference type="EMBL" id="GGMR01008304">
    <property type="protein sequence ID" value="MBY20923.1"/>
    <property type="molecule type" value="Transcribed_RNA"/>
</dbReference>
<evidence type="ECO:0000259" key="7">
    <source>
        <dbReference type="Pfam" id="PF11701"/>
    </source>
</evidence>
<comment type="subcellular location">
    <subcellularLocation>
        <location evidence="1">Cytoplasm</location>
        <location evidence="1">Perinuclear region</location>
    </subcellularLocation>
</comment>
<evidence type="ECO:0000256" key="2">
    <source>
        <dbReference type="ARBA" id="ARBA00022473"/>
    </source>
</evidence>
<keyword evidence="5" id="KW-0221">Differentiation</keyword>
<evidence type="ECO:0000256" key="4">
    <source>
        <dbReference type="ARBA" id="ARBA00022541"/>
    </source>
</evidence>
<dbReference type="GO" id="GO:0030154">
    <property type="term" value="P:cell differentiation"/>
    <property type="evidence" value="ECO:0007669"/>
    <property type="project" value="UniProtKB-KW"/>
</dbReference>
<evidence type="ECO:0000256" key="5">
    <source>
        <dbReference type="ARBA" id="ARBA00022782"/>
    </source>
</evidence>
<dbReference type="AlphaFoldDB" id="A0A2S2NUM8"/>
<dbReference type="GO" id="GO:0051879">
    <property type="term" value="F:Hsp90 protein binding"/>
    <property type="evidence" value="ECO:0007669"/>
    <property type="project" value="TreeGrafter"/>
</dbReference>
<sequence length="929" mass="103911">MSIDVAKDSNLLKEQGNTAFKTGNWLKALQCYTSALDLLKESTRDKSILYKNRAAVYNKLGEFENAIRDCSASLDIVANDPKALFRRCCAYEQLGKYEEAYIDGKQCLLSDPTNKEIQPVLSRLHPIVQEKVRENAQLSNKIESMFKYAFKIEECLEKRTTAIKNLLVLSKESTSGSVGLLKFGIVSKIKSLLKNEQNTEVRINALRIVGQLCKNDETRTKQVLVELGVPWFIDALNTENQNEINGVTFIIQEALNSLTGMSNTLDSSPNEEKCAKNSKEIDAILTCLVCSVDRHSINKFARDSIIEILTRNVHFNNINWAERLIDMKGLQRLLEVAAELTETRYESKMEITEYSHTNVSVCLSKIYDNMTCDKSREKYVSAIDEFLKKMLLDPDIESKVRAISTITVLLLGPIDVGNSIISRDGIIEMILTMATTNDKVQQKIACECIIAATSKKSKITPIVKQGTQILKNLYKSGDDDIRIRALVGLCKLGSSGGSDASIRPFSEGSTLKLAEACRRFLIHPDTNPDTKRWAVEGLSYLTLDAEVKEKLVEDQAALIAIMGLAKSEKTSAMYALVSIFVNLCNAYEKQEIIPEMIELAKFSKCHVPEDHELDDVDFVNKRIMLLCKYGVITVLVQLSKTESLNIKELISRLFNAICVLPEIRGEVAKLGGIKSLLELAHSGTPKGKRQASQALARIGISINPEVSFKEQRCLESVRPFLGLLHPDCTALENFEAMMALCNMASVNERVRKKILDTGGLPLIESYLFEEHQMLRRASAQCFTNLMMSHDVIKIIEGENDKLKMLFLLSEEEDEDTSLAAAGAVAIAVSNSTKCCQKLMKLNNWEESLKALLAHPNNAMQHRALVIAHSLIGTDKEIAEKIFATDIMEVLMALSIMEDEKKKEIKEMANKCLKLAESLKLIKKADFEEE</sequence>
<keyword evidence="2" id="KW-0217">Developmental protein</keyword>
<evidence type="ECO:0000256" key="1">
    <source>
        <dbReference type="ARBA" id="ARBA00004556"/>
    </source>
</evidence>
<keyword evidence="4" id="KW-0517">Myogenesis</keyword>
<accession>A0A2S2NUM8</accession>
<organism evidence="8">
    <name type="scientific">Schizaphis graminum</name>
    <name type="common">Green bug aphid</name>
    <dbReference type="NCBI Taxonomy" id="13262"/>
    <lineage>
        <taxon>Eukaryota</taxon>
        <taxon>Metazoa</taxon>
        <taxon>Ecdysozoa</taxon>
        <taxon>Arthropoda</taxon>
        <taxon>Hexapoda</taxon>
        <taxon>Insecta</taxon>
        <taxon>Pterygota</taxon>
        <taxon>Neoptera</taxon>
        <taxon>Paraneoptera</taxon>
        <taxon>Hemiptera</taxon>
        <taxon>Sternorrhyncha</taxon>
        <taxon>Aphidomorpha</taxon>
        <taxon>Aphidoidea</taxon>
        <taxon>Aphididae</taxon>
        <taxon>Aphidini</taxon>
        <taxon>Schizaphis</taxon>
    </lineage>
</organism>
<feature type="domain" description="UNC-45/Cro1/She4 central" evidence="7">
    <location>
        <begin position="349"/>
        <end position="492"/>
    </location>
</feature>
<dbReference type="GO" id="GO:0048471">
    <property type="term" value="C:perinuclear region of cytoplasm"/>
    <property type="evidence" value="ECO:0007669"/>
    <property type="project" value="UniProtKB-SubCell"/>
</dbReference>
<dbReference type="InterPro" id="IPR011989">
    <property type="entry name" value="ARM-like"/>
</dbReference>
<evidence type="ECO:0000256" key="3">
    <source>
        <dbReference type="ARBA" id="ARBA00022490"/>
    </source>
</evidence>
<dbReference type="PANTHER" id="PTHR45994:SF1">
    <property type="entry name" value="FI21225P1"/>
    <property type="match status" value="1"/>
</dbReference>
<dbReference type="Gene3D" id="1.25.10.10">
    <property type="entry name" value="Leucine-rich Repeat Variant"/>
    <property type="match status" value="2"/>
</dbReference>
<evidence type="ECO:0000256" key="6">
    <source>
        <dbReference type="ARBA" id="ARBA00023186"/>
    </source>
</evidence>
<reference evidence="8" key="1">
    <citation type="submission" date="2018-04" db="EMBL/GenBank/DDBJ databases">
        <title>Transcriptome of Schizaphis graminum biotype I.</title>
        <authorList>
            <person name="Scully E.D."/>
            <person name="Geib S.M."/>
            <person name="Palmer N.A."/>
            <person name="Koch K."/>
            <person name="Bradshaw J."/>
            <person name="Heng-Moss T."/>
            <person name="Sarath G."/>
        </authorList>
    </citation>
    <scope>NUCLEOTIDE SEQUENCE</scope>
</reference>